<sequence length="207" mass="22421">MITKVHDIVIVGAGLAGLRAAEVSCKTADVGIVSKVYPVRSHTVSATGAVHISPAPGENPEEYMRETIKGGDYLNDQDAVEVMAEEGFSELIRLEDMGIVFHRNIDGTILRASPGGMTTRTATIVSSGWAQELVCTLQEQLFKKRVTFYNEYFATSLLVEDGICRGITAYDIKDGEFYVIRAKGVIIATGGWGRVYPVTSNSHICTG</sequence>
<keyword evidence="1" id="KW-0285">Flavoprotein</keyword>
<dbReference type="GO" id="GO:0016491">
    <property type="term" value="F:oxidoreductase activity"/>
    <property type="evidence" value="ECO:0007669"/>
    <property type="project" value="UniProtKB-KW"/>
</dbReference>
<dbReference type="Pfam" id="PF00890">
    <property type="entry name" value="FAD_binding_2"/>
    <property type="match status" value="1"/>
</dbReference>
<dbReference type="InterPro" id="IPR003953">
    <property type="entry name" value="FAD-dep_OxRdtase_2_FAD-bd"/>
</dbReference>
<reference evidence="4" key="1">
    <citation type="journal article" date="2014" name="Front. Microbiol.">
        <title>High frequency of phylogenetically diverse reductive dehalogenase-homologous genes in deep subseafloor sedimentary metagenomes.</title>
        <authorList>
            <person name="Kawai M."/>
            <person name="Futagami T."/>
            <person name="Toyoda A."/>
            <person name="Takaki Y."/>
            <person name="Nishi S."/>
            <person name="Hori S."/>
            <person name="Arai W."/>
            <person name="Tsubouchi T."/>
            <person name="Morono Y."/>
            <person name="Uchiyama I."/>
            <person name="Ito T."/>
            <person name="Fujiyama A."/>
            <person name="Inagaki F."/>
            <person name="Takami H."/>
        </authorList>
    </citation>
    <scope>NUCLEOTIDE SEQUENCE</scope>
    <source>
        <strain evidence="4">Expedition CK06-06</strain>
    </source>
</reference>
<dbReference type="EMBL" id="BART01006078">
    <property type="protein sequence ID" value="GAG57411.1"/>
    <property type="molecule type" value="Genomic_DNA"/>
</dbReference>
<organism evidence="4">
    <name type="scientific">marine sediment metagenome</name>
    <dbReference type="NCBI Taxonomy" id="412755"/>
    <lineage>
        <taxon>unclassified sequences</taxon>
        <taxon>metagenomes</taxon>
        <taxon>ecological metagenomes</taxon>
    </lineage>
</organism>
<dbReference type="InterPro" id="IPR030664">
    <property type="entry name" value="SdhA/FrdA/AprA"/>
</dbReference>
<dbReference type="SUPFAM" id="SSF51905">
    <property type="entry name" value="FAD/NAD(P)-binding domain"/>
    <property type="match status" value="1"/>
</dbReference>
<name>X1ABA8_9ZZZZ</name>
<feature type="domain" description="FAD-dependent oxidoreductase 2 FAD-binding" evidence="3">
    <location>
        <begin position="7"/>
        <end position="207"/>
    </location>
</feature>
<comment type="caution">
    <text evidence="4">The sequence shown here is derived from an EMBL/GenBank/DDBJ whole genome shotgun (WGS) entry which is preliminary data.</text>
</comment>
<accession>X1ABA8</accession>
<evidence type="ECO:0000256" key="2">
    <source>
        <dbReference type="ARBA" id="ARBA00023002"/>
    </source>
</evidence>
<evidence type="ECO:0000256" key="1">
    <source>
        <dbReference type="ARBA" id="ARBA00022630"/>
    </source>
</evidence>
<protein>
    <recommendedName>
        <fullName evidence="3">FAD-dependent oxidoreductase 2 FAD-binding domain-containing protein</fullName>
    </recommendedName>
</protein>
<keyword evidence="2" id="KW-0560">Oxidoreductase</keyword>
<proteinExistence type="predicted"/>
<gene>
    <name evidence="4" type="ORF">S01H4_13818</name>
</gene>
<dbReference type="Gene3D" id="3.50.50.60">
    <property type="entry name" value="FAD/NAD(P)-binding domain"/>
    <property type="match status" value="1"/>
</dbReference>
<evidence type="ECO:0000259" key="3">
    <source>
        <dbReference type="Pfam" id="PF00890"/>
    </source>
</evidence>
<dbReference type="InterPro" id="IPR036188">
    <property type="entry name" value="FAD/NAD-bd_sf"/>
</dbReference>
<feature type="non-terminal residue" evidence="4">
    <location>
        <position position="207"/>
    </location>
</feature>
<dbReference type="PANTHER" id="PTHR11632:SF51">
    <property type="entry name" value="SUCCINATE DEHYDROGENASE [UBIQUINONE] FLAVOPROTEIN SUBUNIT, MITOCHONDRIAL"/>
    <property type="match status" value="1"/>
</dbReference>
<dbReference type="AlphaFoldDB" id="X1ABA8"/>
<evidence type="ECO:0000313" key="4">
    <source>
        <dbReference type="EMBL" id="GAG57411.1"/>
    </source>
</evidence>
<dbReference type="PANTHER" id="PTHR11632">
    <property type="entry name" value="SUCCINATE DEHYDROGENASE 2 FLAVOPROTEIN SUBUNIT"/>
    <property type="match status" value="1"/>
</dbReference>